<dbReference type="Pfam" id="PF19538">
    <property type="entry name" value="DUF6062"/>
    <property type="match status" value="1"/>
</dbReference>
<comment type="caution">
    <text evidence="1">The sequence shown here is derived from an EMBL/GenBank/DDBJ whole genome shotgun (WGS) entry which is preliminary data.</text>
</comment>
<organism evidence="1 2">
    <name type="scientific">Solibaculum intestinale</name>
    <dbReference type="NCBI Taxonomy" id="3133165"/>
    <lineage>
        <taxon>Bacteria</taxon>
        <taxon>Bacillati</taxon>
        <taxon>Bacillota</taxon>
        <taxon>Clostridia</taxon>
        <taxon>Eubacteriales</taxon>
        <taxon>Oscillospiraceae</taxon>
        <taxon>Solibaculum</taxon>
    </lineage>
</organism>
<dbReference type="InterPro" id="IPR045706">
    <property type="entry name" value="DUF6062"/>
</dbReference>
<evidence type="ECO:0000313" key="1">
    <source>
        <dbReference type="EMBL" id="MEQ2440537.1"/>
    </source>
</evidence>
<sequence>MREDICTIPVSEVFEPKDGCPICRMRDTVETRMVEYIMGAAMMEPDVRMETNRRGFCEDHFRKMLGQKNRLSLALMLESRLIEIKEQVFDKKRLSFLTEEAGCFVCDKIQWGMERMLDTVCRLWVQEAEFRALFDEQPFLCLPHYEQLVSAAGKLKKRDRAAFCEAAAKVSGRYLLALKEDVSHYCKMYDYRNAGNNEDWGNSRDAVERTIQYLVARSVKDSR</sequence>
<proteinExistence type="predicted"/>
<evidence type="ECO:0000313" key="2">
    <source>
        <dbReference type="Proteomes" id="UP001489509"/>
    </source>
</evidence>
<name>A0ABV1E1P8_9FIRM</name>
<gene>
    <name evidence="1" type="ORF">WMO26_06840</name>
</gene>
<dbReference type="RefSeq" id="WP_349219167.1">
    <property type="nucleotide sequence ID" value="NZ_JBBMFD010000009.1"/>
</dbReference>
<reference evidence="1 2" key="1">
    <citation type="submission" date="2024-03" db="EMBL/GenBank/DDBJ databases">
        <title>Human intestinal bacterial collection.</title>
        <authorList>
            <person name="Pauvert C."/>
            <person name="Hitch T.C.A."/>
            <person name="Clavel T."/>
        </authorList>
    </citation>
    <scope>NUCLEOTIDE SEQUENCE [LARGE SCALE GENOMIC DNA]</scope>
    <source>
        <strain evidence="1 2">CLA-JM-H44</strain>
    </source>
</reference>
<dbReference type="Proteomes" id="UP001489509">
    <property type="component" value="Unassembled WGS sequence"/>
</dbReference>
<accession>A0ABV1E1P8</accession>
<keyword evidence="2" id="KW-1185">Reference proteome</keyword>
<protein>
    <submittedName>
        <fullName evidence="1">DUF6062 family protein</fullName>
    </submittedName>
</protein>
<dbReference type="EMBL" id="JBBMFD010000009">
    <property type="protein sequence ID" value="MEQ2440537.1"/>
    <property type="molecule type" value="Genomic_DNA"/>
</dbReference>